<feature type="compositionally biased region" description="Pro residues" evidence="2">
    <location>
        <begin position="60"/>
        <end position="72"/>
    </location>
</feature>
<proteinExistence type="predicted"/>
<dbReference type="Proteomes" id="UP001182556">
    <property type="component" value="Unassembled WGS sequence"/>
</dbReference>
<accession>A0AAD9CZU6</accession>
<feature type="compositionally biased region" description="Low complexity" evidence="2">
    <location>
        <begin position="27"/>
        <end position="59"/>
    </location>
</feature>
<organism evidence="3 4">
    <name type="scientific">Papiliotrema laurentii</name>
    <name type="common">Cryptococcus laurentii</name>
    <dbReference type="NCBI Taxonomy" id="5418"/>
    <lineage>
        <taxon>Eukaryota</taxon>
        <taxon>Fungi</taxon>
        <taxon>Dikarya</taxon>
        <taxon>Basidiomycota</taxon>
        <taxon>Agaricomycotina</taxon>
        <taxon>Tremellomycetes</taxon>
        <taxon>Tremellales</taxon>
        <taxon>Rhynchogastremaceae</taxon>
        <taxon>Papiliotrema</taxon>
    </lineage>
</organism>
<feature type="region of interest" description="Disordered" evidence="2">
    <location>
        <begin position="163"/>
        <end position="232"/>
    </location>
</feature>
<feature type="compositionally biased region" description="Low complexity" evidence="2">
    <location>
        <begin position="171"/>
        <end position="182"/>
    </location>
</feature>
<dbReference type="AlphaFoldDB" id="A0AAD9CZU6"/>
<comment type="caution">
    <text evidence="3">The sequence shown here is derived from an EMBL/GenBank/DDBJ whole genome shotgun (WGS) entry which is preliminary data.</text>
</comment>
<sequence length="327" mass="35376">MAQPPHPHHGPSPSPSPYPPYNPLMSADLAALAQQGYAQQQAQLQARAAAQSHTPSQSSQPPPPPGSNPSPHHPAMMNMHHQARAGPSMPPGMAGMAPGMGGHYPALGGQHIPPMGQMQMSPMQMGQMQMGQMVPMGSSPGMPMPMGNVPAHMGQLQHAQMQAFGQAPVTPQQLQQQQQQQQQPPPPPPPQGRMAPGPGQYKPERRGRAAQDPSKGYNPRAAPPPGPREMAALNAVGKPDLTVPEPWTDAIDEVDHRELAMNRFRTRQEILSDIFGPERIRDIPQEERDPWSEFGMDGATLEAKIAEMERENEAMERRLRGGEGVAV</sequence>
<keyword evidence="4" id="KW-1185">Reference proteome</keyword>
<evidence type="ECO:0000313" key="4">
    <source>
        <dbReference type="Proteomes" id="UP001182556"/>
    </source>
</evidence>
<keyword evidence="1" id="KW-0175">Coiled coil</keyword>
<evidence type="ECO:0000256" key="2">
    <source>
        <dbReference type="SAM" id="MobiDB-lite"/>
    </source>
</evidence>
<gene>
    <name evidence="3" type="ORF">DB88DRAFT_511315</name>
</gene>
<feature type="coiled-coil region" evidence="1">
    <location>
        <begin position="298"/>
        <end position="325"/>
    </location>
</feature>
<reference evidence="3" key="1">
    <citation type="submission" date="2023-02" db="EMBL/GenBank/DDBJ databases">
        <title>Identification and recombinant expression of a fungal hydrolase from Papiliotrema laurentii that hydrolyzes apple cutin and clears colloidal polyester polyurethane.</title>
        <authorList>
            <consortium name="DOE Joint Genome Institute"/>
            <person name="Roman V.A."/>
            <person name="Bojanowski C."/>
            <person name="Crable B.R."/>
            <person name="Wagner D.N."/>
            <person name="Hung C.S."/>
            <person name="Nadeau L.J."/>
            <person name="Schratz L."/>
            <person name="Haridas S."/>
            <person name="Pangilinan J."/>
            <person name="Lipzen A."/>
            <person name="Na H."/>
            <person name="Yan M."/>
            <person name="Ng V."/>
            <person name="Grigoriev I.V."/>
            <person name="Spatafora J.W."/>
            <person name="Barlow D."/>
            <person name="Biffinger J."/>
            <person name="Kelley-Loughnane N."/>
            <person name="Varaljay V.A."/>
            <person name="Crookes-Goodson W.J."/>
        </authorList>
    </citation>
    <scope>NUCLEOTIDE SEQUENCE</scope>
    <source>
        <strain evidence="3">5307AH</strain>
    </source>
</reference>
<protein>
    <submittedName>
        <fullName evidence="3">Uncharacterized protein</fullName>
    </submittedName>
</protein>
<evidence type="ECO:0000313" key="3">
    <source>
        <dbReference type="EMBL" id="KAK1923784.1"/>
    </source>
</evidence>
<feature type="region of interest" description="Disordered" evidence="2">
    <location>
        <begin position="1"/>
        <end position="77"/>
    </location>
</feature>
<dbReference type="EMBL" id="JAODAN010000006">
    <property type="protein sequence ID" value="KAK1923784.1"/>
    <property type="molecule type" value="Genomic_DNA"/>
</dbReference>
<feature type="compositionally biased region" description="Pro residues" evidence="2">
    <location>
        <begin position="10"/>
        <end position="22"/>
    </location>
</feature>
<evidence type="ECO:0000256" key="1">
    <source>
        <dbReference type="SAM" id="Coils"/>
    </source>
</evidence>
<name>A0AAD9CZU6_PAPLA</name>